<dbReference type="Pfam" id="PF13041">
    <property type="entry name" value="PPR_2"/>
    <property type="match status" value="2"/>
</dbReference>
<feature type="compositionally biased region" description="Polar residues" evidence="7">
    <location>
        <begin position="121"/>
        <end position="131"/>
    </location>
</feature>
<dbReference type="SMART" id="SM00360">
    <property type="entry name" value="RRM"/>
    <property type="match status" value="2"/>
</dbReference>
<dbReference type="EMBL" id="OU466857">
    <property type="protein sequence ID" value="CAH2038498.1"/>
    <property type="molecule type" value="Genomic_DNA"/>
</dbReference>
<dbReference type="InterPro" id="IPR034147">
    <property type="entry name" value="RBM40_RRM1"/>
</dbReference>
<evidence type="ECO:0000313" key="10">
    <source>
        <dbReference type="Proteomes" id="UP000836841"/>
    </source>
</evidence>
<dbReference type="Pfam" id="PF00076">
    <property type="entry name" value="RRM_1"/>
    <property type="match status" value="2"/>
</dbReference>
<feature type="compositionally biased region" description="Basic and acidic residues" evidence="7">
    <location>
        <begin position="102"/>
        <end position="117"/>
    </location>
</feature>
<dbReference type="GO" id="GO:0000398">
    <property type="term" value="P:mRNA splicing, via spliceosome"/>
    <property type="evidence" value="ECO:0007669"/>
    <property type="project" value="TreeGrafter"/>
</dbReference>
<reference evidence="9 10" key="1">
    <citation type="submission" date="2022-03" db="EMBL/GenBank/DDBJ databases">
        <authorList>
            <person name="Nunn A."/>
            <person name="Chopra R."/>
            <person name="Nunn A."/>
            <person name="Contreras Garrido A."/>
        </authorList>
    </citation>
    <scope>NUCLEOTIDE SEQUENCE [LARGE SCALE GENOMIC DNA]</scope>
</reference>
<keyword evidence="2" id="KW-0677">Repeat</keyword>
<dbReference type="Pfam" id="PF01535">
    <property type="entry name" value="PPR"/>
    <property type="match status" value="2"/>
</dbReference>
<evidence type="ECO:0000259" key="8">
    <source>
        <dbReference type="PROSITE" id="PS50102"/>
    </source>
</evidence>
<evidence type="ECO:0000256" key="3">
    <source>
        <dbReference type="ARBA" id="ARBA00022884"/>
    </source>
</evidence>
<feature type="repeat" description="PPR" evidence="6">
    <location>
        <begin position="778"/>
        <end position="812"/>
    </location>
</feature>
<name>A0AAU9RGL3_THLAR</name>
<dbReference type="InterPro" id="IPR012677">
    <property type="entry name" value="Nucleotide-bd_a/b_plait_sf"/>
</dbReference>
<feature type="domain" description="RRM" evidence="8">
    <location>
        <begin position="28"/>
        <end position="102"/>
    </location>
</feature>
<sequence length="958" mass="107316">MAAHTTSEPVVNLPTTQFESQIAEPMAVTLLVRHLPDGIPHDIVSRLFSQYGASAVRPCSGARLRNAAFVDFKNEAFASQAHRQLNGLRFLGKVLQVQRANKPNEIKKPRQTEETGKDQPFSFSTVSGNNDSKSRQVLAGEPIAPKLGINYPFPPHLQYAYPPPDANILANITNALIAVPPLYTQVLHLMNKMNLPPPFRLALPTPPLPKAAPQQTELEKQSSSESEMESDEDTGTSKQGRKRARHETLVGPGMDKDVPHETVGVKPSSLTPKEIPRIKKNKHVMQIKITPKIAQDECKEDSQNEGPADEPREEVPNLKPFATLEELEKGRLPPQDILSLPMFKNYTAGNPSLVLYIKNLAKDVIVDDFYYIFGSQFGSIEEARSSLGVRLMQEGRMRGQAFLTFPSVEVAHRALNLVNGFVFKGKPMIIQFGRNPGAAKPSDGDLLLARIMFLFSSCRSIALRSCTVKHSCTYSTLLSVSKHPENNISIQHLHSLLHKNESNPRIIHQLHSHFITAGLLLLHRKQNSGKLLLFSPLLRCYSLCETPLRAYFLYDQLQQLHFLSDHHHRLPPFDSFTYLFLLKAASNPRFPCLLLGIGLHGLTLKLGFEFHVYVQTALVGLYLVAGNRVGAYKVFDEMPERNPVTWNVMITGLTNLGEFGKALCFLEKMPNRTVVSWTTIMDGYARVNKPKEAILLFSRMVASDAIKPNEITILAILPAVWNFGEQRMCGSVHAYVVKRGFVPCDIRVTNSLIDAYAKCGCIQSALKFFLEIPNVRKNLVSWTTMISAFAMHGMGKEAVCMFKDMERLGLNPNRVTMISVLNACSHGGLAEDEFLEFFDKMVSKYKITPDVKHYGCLVDMLRRKGRLEEAEKIALEIPTENKAVVWRMLLGACSVHDDPEMAERVTRKLMELERSHGGDYVLMSNIFCGTGRYTDAQRFRKLMDVRGLAKLPGHSQLT</sequence>
<dbReference type="GO" id="GO:0005689">
    <property type="term" value="C:U12-type spliceosomal complex"/>
    <property type="evidence" value="ECO:0007669"/>
    <property type="project" value="TreeGrafter"/>
</dbReference>
<dbReference type="PANTHER" id="PTHR16105:SF0">
    <property type="entry name" value="RNA-BINDING REGION-CONTAINING PROTEIN 3"/>
    <property type="match status" value="1"/>
</dbReference>
<feature type="region of interest" description="Disordered" evidence="7">
    <location>
        <begin position="296"/>
        <end position="315"/>
    </location>
</feature>
<organism evidence="9 10">
    <name type="scientific">Thlaspi arvense</name>
    <name type="common">Field penny-cress</name>
    <dbReference type="NCBI Taxonomy" id="13288"/>
    <lineage>
        <taxon>Eukaryota</taxon>
        <taxon>Viridiplantae</taxon>
        <taxon>Streptophyta</taxon>
        <taxon>Embryophyta</taxon>
        <taxon>Tracheophyta</taxon>
        <taxon>Spermatophyta</taxon>
        <taxon>Magnoliopsida</taxon>
        <taxon>eudicotyledons</taxon>
        <taxon>Gunneridae</taxon>
        <taxon>Pentapetalae</taxon>
        <taxon>rosids</taxon>
        <taxon>malvids</taxon>
        <taxon>Brassicales</taxon>
        <taxon>Brassicaceae</taxon>
        <taxon>Thlaspideae</taxon>
        <taxon>Thlaspi</taxon>
    </lineage>
</organism>
<dbReference type="InterPro" id="IPR000504">
    <property type="entry name" value="RRM_dom"/>
</dbReference>
<evidence type="ECO:0000256" key="2">
    <source>
        <dbReference type="ARBA" id="ARBA00022737"/>
    </source>
</evidence>
<dbReference type="CDD" id="cd12238">
    <property type="entry name" value="RRM1_RBM40_like"/>
    <property type="match status" value="1"/>
</dbReference>
<dbReference type="InterPro" id="IPR035979">
    <property type="entry name" value="RBD_domain_sf"/>
</dbReference>
<keyword evidence="3 5" id="KW-0694">RNA-binding</keyword>
<dbReference type="Proteomes" id="UP000836841">
    <property type="component" value="Chromosome 1"/>
</dbReference>
<feature type="domain" description="RRM" evidence="8">
    <location>
        <begin position="353"/>
        <end position="435"/>
    </location>
</feature>
<dbReference type="SUPFAM" id="SSF54928">
    <property type="entry name" value="RNA-binding domain, RBD"/>
    <property type="match status" value="1"/>
</dbReference>
<feature type="region of interest" description="Disordered" evidence="7">
    <location>
        <begin position="201"/>
        <end position="272"/>
    </location>
</feature>
<dbReference type="InterPro" id="IPR046848">
    <property type="entry name" value="E_motif"/>
</dbReference>
<dbReference type="InterPro" id="IPR002885">
    <property type="entry name" value="PPR_rpt"/>
</dbReference>
<evidence type="ECO:0000313" key="9">
    <source>
        <dbReference type="EMBL" id="CAH2038498.1"/>
    </source>
</evidence>
<dbReference type="InterPro" id="IPR045164">
    <property type="entry name" value="RBM41/RNPC3"/>
</dbReference>
<keyword evidence="4" id="KW-0539">Nucleus</keyword>
<dbReference type="InterPro" id="IPR011990">
    <property type="entry name" value="TPR-like_helical_dom_sf"/>
</dbReference>
<dbReference type="GO" id="GO:0097157">
    <property type="term" value="F:pre-mRNA intronic binding"/>
    <property type="evidence" value="ECO:0007669"/>
    <property type="project" value="TreeGrafter"/>
</dbReference>
<dbReference type="FunFam" id="1.25.40.10:FF:002944">
    <property type="entry name" value="Pentatricopeptide repeat-containing protein At1g09220, mitochondrial"/>
    <property type="match status" value="1"/>
</dbReference>
<accession>A0AAU9RGL3</accession>
<dbReference type="NCBIfam" id="TIGR00756">
    <property type="entry name" value="PPR"/>
    <property type="match status" value="3"/>
</dbReference>
<evidence type="ECO:0000256" key="5">
    <source>
        <dbReference type="PROSITE-ProRule" id="PRU00176"/>
    </source>
</evidence>
<protein>
    <recommendedName>
        <fullName evidence="8">RRM domain-containing protein</fullName>
    </recommendedName>
</protein>
<feature type="region of interest" description="Disordered" evidence="7">
    <location>
        <begin position="101"/>
        <end position="133"/>
    </location>
</feature>
<dbReference type="PANTHER" id="PTHR16105">
    <property type="entry name" value="RNA-BINDING REGION-CONTAINING PROTEIN 3"/>
    <property type="match status" value="1"/>
</dbReference>
<dbReference type="GO" id="GO:0030626">
    <property type="term" value="F:U12 snRNA binding"/>
    <property type="evidence" value="ECO:0007669"/>
    <property type="project" value="TreeGrafter"/>
</dbReference>
<comment type="subcellular location">
    <subcellularLocation>
        <location evidence="1">Nucleus</location>
    </subcellularLocation>
</comment>
<dbReference type="CDD" id="cd12239">
    <property type="entry name" value="RRM2_RBM40_like"/>
    <property type="match status" value="1"/>
</dbReference>
<evidence type="ECO:0000256" key="6">
    <source>
        <dbReference type="PROSITE-ProRule" id="PRU00708"/>
    </source>
</evidence>
<dbReference type="FunFam" id="3.30.70.330:FF:000559">
    <property type="entry name" value="U11/U12 small nuclear ribonucleoprotein 65 kDa protein"/>
    <property type="match status" value="1"/>
</dbReference>
<dbReference type="PROSITE" id="PS51375">
    <property type="entry name" value="PPR"/>
    <property type="match status" value="2"/>
</dbReference>
<evidence type="ECO:0000256" key="1">
    <source>
        <dbReference type="ARBA" id="ARBA00004123"/>
    </source>
</evidence>
<dbReference type="Pfam" id="PF20431">
    <property type="entry name" value="E_motif"/>
    <property type="match status" value="1"/>
</dbReference>
<proteinExistence type="predicted"/>
<dbReference type="Gene3D" id="3.30.70.330">
    <property type="match status" value="2"/>
</dbReference>
<dbReference type="FunFam" id="3.30.70.330:FF:000409">
    <property type="entry name" value="U11/U12 small nuclear ribonucleoprotein 65 kDa protein"/>
    <property type="match status" value="1"/>
</dbReference>
<dbReference type="Gene3D" id="1.25.40.10">
    <property type="entry name" value="Tetratricopeptide repeat domain"/>
    <property type="match status" value="3"/>
</dbReference>
<evidence type="ECO:0000256" key="4">
    <source>
        <dbReference type="ARBA" id="ARBA00023242"/>
    </source>
</evidence>
<keyword evidence="10" id="KW-1185">Reference proteome</keyword>
<evidence type="ECO:0000256" key="7">
    <source>
        <dbReference type="SAM" id="MobiDB-lite"/>
    </source>
</evidence>
<feature type="repeat" description="PPR" evidence="6">
    <location>
        <begin position="642"/>
        <end position="676"/>
    </location>
</feature>
<dbReference type="PROSITE" id="PS50102">
    <property type="entry name" value="RRM"/>
    <property type="match status" value="2"/>
</dbReference>
<dbReference type="AlphaFoldDB" id="A0AAU9RGL3"/>
<feature type="compositionally biased region" description="Pro residues" evidence="7">
    <location>
        <begin position="201"/>
        <end position="210"/>
    </location>
</feature>
<dbReference type="FunFam" id="1.25.40.10:FF:001213">
    <property type="entry name" value="Pentatricopeptide repeat-containing protein, mitochondrial"/>
    <property type="match status" value="1"/>
</dbReference>
<gene>
    <name evidence="9" type="ORF">TAV2_LOCUS2738</name>
</gene>